<sequence>MLDNLNIKGTIITTDAMGTQTAIVKKIRQKRADYVLALKANQGNLLEDVREYFADKEFLEKCAYKKRIEKGRGNMEKREYWQTEDIPWLSQKKEWSGLKSIILTRNTIVGADGSAAVEERYFISSLPTDIEEAERAVRGHWMVESYHWHLDVTFREDGNRTLEKQASYNLNIIRKLALNMLKLLEVGSRPLSMKKKRYAIGTDPEKHLEKLMSL</sequence>
<evidence type="ECO:0000259" key="1">
    <source>
        <dbReference type="Pfam" id="PF01609"/>
    </source>
</evidence>
<dbReference type="OrthoDB" id="9815086at2"/>
<dbReference type="Pfam" id="PF01609">
    <property type="entry name" value="DDE_Tnp_1"/>
    <property type="match status" value="1"/>
</dbReference>
<keyword evidence="3" id="KW-1185">Reference proteome</keyword>
<name>A0A0V8QIN5_9FIRM</name>
<dbReference type="NCBIfam" id="NF033564">
    <property type="entry name" value="transpos_ISAs1"/>
    <property type="match status" value="1"/>
</dbReference>
<dbReference type="EMBL" id="LNAM01000017">
    <property type="protein sequence ID" value="KSV60364.1"/>
    <property type="molecule type" value="Genomic_DNA"/>
</dbReference>
<accession>A0A0V8QIN5</accession>
<gene>
    <name evidence="2" type="ORF">ASU35_16950</name>
</gene>
<comment type="caution">
    <text evidence="2">The sequence shown here is derived from an EMBL/GenBank/DDBJ whole genome shotgun (WGS) entry which is preliminary data.</text>
</comment>
<reference evidence="2 3" key="1">
    <citation type="submission" date="2015-11" db="EMBL/GenBank/DDBJ databases">
        <title>Butyribacter intestini gen. nov., sp. nov., a butyric acid-producing bacterium of the family Lachnospiraceae isolated from the human faeces.</title>
        <authorList>
            <person name="Zou Y."/>
            <person name="Xue W."/>
            <person name="Luo G."/>
            <person name="Lv M."/>
        </authorList>
    </citation>
    <scope>NUCLEOTIDE SEQUENCE [LARGE SCALE GENOMIC DNA]</scope>
    <source>
        <strain evidence="2 3">ACET-33324</strain>
    </source>
</reference>
<feature type="domain" description="Transposase IS4-like" evidence="1">
    <location>
        <begin position="2"/>
        <end position="180"/>
    </location>
</feature>
<dbReference type="PANTHER" id="PTHR30298">
    <property type="entry name" value="H REPEAT-ASSOCIATED PREDICTED TRANSPOSASE"/>
    <property type="match status" value="1"/>
</dbReference>
<dbReference type="AlphaFoldDB" id="A0A0V8QIN5"/>
<dbReference type="InterPro" id="IPR051698">
    <property type="entry name" value="Transposase_11-like"/>
</dbReference>
<dbReference type="GO" id="GO:0006313">
    <property type="term" value="P:DNA transposition"/>
    <property type="evidence" value="ECO:0007669"/>
    <property type="project" value="InterPro"/>
</dbReference>
<proteinExistence type="predicted"/>
<organism evidence="2 3">
    <name type="scientific">Acetivibrio ethanolgignens</name>
    <dbReference type="NCBI Taxonomy" id="290052"/>
    <lineage>
        <taxon>Bacteria</taxon>
        <taxon>Bacillati</taxon>
        <taxon>Bacillota</taxon>
        <taxon>Clostridia</taxon>
        <taxon>Eubacteriales</taxon>
        <taxon>Oscillospiraceae</taxon>
        <taxon>Acetivibrio</taxon>
    </lineage>
</organism>
<protein>
    <recommendedName>
        <fullName evidence="1">Transposase IS4-like domain-containing protein</fullName>
    </recommendedName>
</protein>
<dbReference type="GO" id="GO:0004803">
    <property type="term" value="F:transposase activity"/>
    <property type="evidence" value="ECO:0007669"/>
    <property type="project" value="InterPro"/>
</dbReference>
<dbReference type="GO" id="GO:0003677">
    <property type="term" value="F:DNA binding"/>
    <property type="evidence" value="ECO:0007669"/>
    <property type="project" value="InterPro"/>
</dbReference>
<dbReference type="STRING" id="290052.ASU35_16950"/>
<dbReference type="PANTHER" id="PTHR30298:SF0">
    <property type="entry name" value="PROTEIN YBFL-RELATED"/>
    <property type="match status" value="1"/>
</dbReference>
<evidence type="ECO:0000313" key="2">
    <source>
        <dbReference type="EMBL" id="KSV60364.1"/>
    </source>
</evidence>
<dbReference type="InterPro" id="IPR047647">
    <property type="entry name" value="ISAs1_transpos"/>
</dbReference>
<dbReference type="Proteomes" id="UP000054874">
    <property type="component" value="Unassembled WGS sequence"/>
</dbReference>
<dbReference type="InterPro" id="IPR002559">
    <property type="entry name" value="Transposase_11"/>
</dbReference>
<evidence type="ECO:0000313" key="3">
    <source>
        <dbReference type="Proteomes" id="UP000054874"/>
    </source>
</evidence>